<feature type="chain" id="PRO_5025648029" description="tyrosinase" evidence="11">
    <location>
        <begin position="24"/>
        <end position="586"/>
    </location>
</feature>
<feature type="domain" description="Tyrosinase copper-binding" evidence="12">
    <location>
        <begin position="317"/>
        <end position="328"/>
    </location>
</feature>
<evidence type="ECO:0000256" key="2">
    <source>
        <dbReference type="ARBA" id="ARBA00009928"/>
    </source>
</evidence>
<dbReference type="EC" id="1.14.18.1" evidence="3"/>
<evidence type="ECO:0000313" key="13">
    <source>
        <dbReference type="EMBL" id="KAF2179278.1"/>
    </source>
</evidence>
<dbReference type="PANTHER" id="PTHR11474:SF76">
    <property type="entry name" value="SHKT DOMAIN-CONTAINING PROTEIN"/>
    <property type="match status" value="1"/>
</dbReference>
<sequence>MKSLFTSLAGFAASVSLLGNSFAAPVGDGASCSVTKRSDDYFSIVGVQGTGIHPRLELRQLERDVETWNLFIQALARFQDMDQKDKLSYFQFAGIHGAPFIDWDGVKGEGPYGYCAHSSNLFGTWHRPYLAGFEQVLHDLATEIVNEFPEGDTKKRYQECAKRLRLPYWDWAIDPQNDEGVMPASLRRPTASVTFPNGTSGEIRNPLEAYVFHPLNPEDFPLENTQFGNWKTTIRWPFDPQDPNATSRNDAVNGRIGAQQPNNRDMLYKLLTVYQPFNQWSNKGNGGKIGNLETLHDGIHFSFGSGHMGLPETAAFDPAFWVHHCNVDRIMALYMHRYPDTFVEPAKQSEGTYTFPKDSIQDASSPLTPFHMNAKGDLWTSTTSRDTTSFGYTYPELMGNPDNDTLTLTINRLYKTQTQGLNKNNTLTTLTKRNETADAIDWMAEVNMPSDIQVTYSVRAFLGNFEKDPKKWAEDPNYVGQVASFSGPRRESDVIVTANIALTEPLAKKYKDGELKSLEKQQVLEYLKENFHWRIQQADLAEIPKDNTPKGLNVTVLSVPIHLPNSETEVPTWIGEFEYHPEIKGD</sequence>
<comment type="catalytic activity">
    <reaction evidence="9">
        <text>2 L-dopa + O2 = 2 L-dopaquinone + 2 H2O</text>
        <dbReference type="Rhea" id="RHEA:34287"/>
        <dbReference type="ChEBI" id="CHEBI:15377"/>
        <dbReference type="ChEBI" id="CHEBI:15379"/>
        <dbReference type="ChEBI" id="CHEBI:57504"/>
        <dbReference type="ChEBI" id="CHEBI:57924"/>
        <dbReference type="EC" id="1.14.18.1"/>
    </reaction>
</comment>
<evidence type="ECO:0000256" key="4">
    <source>
        <dbReference type="ARBA" id="ARBA00022723"/>
    </source>
</evidence>
<name>A0A6A6DLH7_9PEZI</name>
<evidence type="ECO:0000256" key="11">
    <source>
        <dbReference type="SAM" id="SignalP"/>
    </source>
</evidence>
<dbReference type="PRINTS" id="PR00092">
    <property type="entry name" value="TYROSINASE"/>
</dbReference>
<dbReference type="InterPro" id="IPR002227">
    <property type="entry name" value="Tyrosinase_Cu-bd"/>
</dbReference>
<keyword evidence="5" id="KW-0560">Oxidoreductase</keyword>
<dbReference type="Proteomes" id="UP000800200">
    <property type="component" value="Unassembled WGS sequence"/>
</dbReference>
<keyword evidence="14" id="KW-1185">Reference proteome</keyword>
<organism evidence="13 14">
    <name type="scientific">Zopfia rhizophila CBS 207.26</name>
    <dbReference type="NCBI Taxonomy" id="1314779"/>
    <lineage>
        <taxon>Eukaryota</taxon>
        <taxon>Fungi</taxon>
        <taxon>Dikarya</taxon>
        <taxon>Ascomycota</taxon>
        <taxon>Pezizomycotina</taxon>
        <taxon>Dothideomycetes</taxon>
        <taxon>Dothideomycetes incertae sedis</taxon>
        <taxon>Zopfiaceae</taxon>
        <taxon>Zopfia</taxon>
    </lineage>
</organism>
<dbReference type="EMBL" id="ML994668">
    <property type="protein sequence ID" value="KAF2179278.1"/>
    <property type="molecule type" value="Genomic_DNA"/>
</dbReference>
<dbReference type="PANTHER" id="PTHR11474">
    <property type="entry name" value="TYROSINASE FAMILY MEMBER"/>
    <property type="match status" value="1"/>
</dbReference>
<dbReference type="OrthoDB" id="6132182at2759"/>
<dbReference type="GO" id="GO:0042438">
    <property type="term" value="P:melanin biosynthetic process"/>
    <property type="evidence" value="ECO:0007669"/>
    <property type="project" value="UniProtKB-KW"/>
</dbReference>
<dbReference type="Pfam" id="PF00264">
    <property type="entry name" value="Tyrosinase"/>
    <property type="match status" value="1"/>
</dbReference>
<dbReference type="InterPro" id="IPR008922">
    <property type="entry name" value="Di-copper_centre_dom_sf"/>
</dbReference>
<evidence type="ECO:0000256" key="9">
    <source>
        <dbReference type="ARBA" id="ARBA00048233"/>
    </source>
</evidence>
<keyword evidence="8" id="KW-0470">Melanin biosynthesis</keyword>
<evidence type="ECO:0000259" key="12">
    <source>
        <dbReference type="PROSITE" id="PS00498"/>
    </source>
</evidence>
<dbReference type="Pfam" id="PF18132">
    <property type="entry name" value="Tyrosinase_C"/>
    <property type="match status" value="1"/>
</dbReference>
<dbReference type="InterPro" id="IPR041640">
    <property type="entry name" value="Tyrosinase_C"/>
</dbReference>
<evidence type="ECO:0000256" key="3">
    <source>
        <dbReference type="ARBA" id="ARBA00011906"/>
    </source>
</evidence>
<comment type="similarity">
    <text evidence="2">Belongs to the tyrosinase family.</text>
</comment>
<evidence type="ECO:0000256" key="5">
    <source>
        <dbReference type="ARBA" id="ARBA00023002"/>
    </source>
</evidence>
<evidence type="ECO:0000256" key="6">
    <source>
        <dbReference type="ARBA" id="ARBA00023008"/>
    </source>
</evidence>
<dbReference type="Gene3D" id="2.60.310.20">
    <property type="match status" value="1"/>
</dbReference>
<evidence type="ECO:0000256" key="8">
    <source>
        <dbReference type="ARBA" id="ARBA00023101"/>
    </source>
</evidence>
<reference evidence="13" key="1">
    <citation type="journal article" date="2020" name="Stud. Mycol.">
        <title>101 Dothideomycetes genomes: a test case for predicting lifestyles and emergence of pathogens.</title>
        <authorList>
            <person name="Haridas S."/>
            <person name="Albert R."/>
            <person name="Binder M."/>
            <person name="Bloem J."/>
            <person name="Labutti K."/>
            <person name="Salamov A."/>
            <person name="Andreopoulos B."/>
            <person name="Baker S."/>
            <person name="Barry K."/>
            <person name="Bills G."/>
            <person name="Bluhm B."/>
            <person name="Cannon C."/>
            <person name="Castanera R."/>
            <person name="Culley D."/>
            <person name="Daum C."/>
            <person name="Ezra D."/>
            <person name="Gonzalez J."/>
            <person name="Henrissat B."/>
            <person name="Kuo A."/>
            <person name="Liang C."/>
            <person name="Lipzen A."/>
            <person name="Lutzoni F."/>
            <person name="Magnuson J."/>
            <person name="Mondo S."/>
            <person name="Nolan M."/>
            <person name="Ohm R."/>
            <person name="Pangilinan J."/>
            <person name="Park H.-J."/>
            <person name="Ramirez L."/>
            <person name="Alfaro M."/>
            <person name="Sun H."/>
            <person name="Tritt A."/>
            <person name="Yoshinaga Y."/>
            <person name="Zwiers L.-H."/>
            <person name="Turgeon B."/>
            <person name="Goodwin S."/>
            <person name="Spatafora J."/>
            <person name="Crous P."/>
            <person name="Grigoriev I."/>
        </authorList>
    </citation>
    <scope>NUCLEOTIDE SEQUENCE</scope>
    <source>
        <strain evidence="13">CBS 207.26</strain>
    </source>
</reference>
<dbReference type="PROSITE" id="PS00498">
    <property type="entry name" value="TYROSINASE_2"/>
    <property type="match status" value="1"/>
</dbReference>
<dbReference type="SUPFAM" id="SSF48056">
    <property type="entry name" value="Di-copper centre-containing domain"/>
    <property type="match status" value="1"/>
</dbReference>
<protein>
    <recommendedName>
        <fullName evidence="3">tyrosinase</fullName>
        <ecNumber evidence="3">1.14.18.1</ecNumber>
    </recommendedName>
</protein>
<keyword evidence="4" id="KW-0479">Metal-binding</keyword>
<evidence type="ECO:0000256" key="1">
    <source>
        <dbReference type="ARBA" id="ARBA00001973"/>
    </source>
</evidence>
<dbReference type="GO" id="GO:0046872">
    <property type="term" value="F:metal ion binding"/>
    <property type="evidence" value="ECO:0007669"/>
    <property type="project" value="UniProtKB-KW"/>
</dbReference>
<comment type="cofactor">
    <cofactor evidence="1">
        <name>Cu(2+)</name>
        <dbReference type="ChEBI" id="CHEBI:29036"/>
    </cofactor>
</comment>
<evidence type="ECO:0000256" key="10">
    <source>
        <dbReference type="ARBA" id="ARBA00048881"/>
    </source>
</evidence>
<comment type="catalytic activity">
    <reaction evidence="10">
        <text>L-tyrosine + O2 = L-dopaquinone + H2O</text>
        <dbReference type="Rhea" id="RHEA:18117"/>
        <dbReference type="ChEBI" id="CHEBI:15377"/>
        <dbReference type="ChEBI" id="CHEBI:15379"/>
        <dbReference type="ChEBI" id="CHEBI:57924"/>
        <dbReference type="ChEBI" id="CHEBI:58315"/>
        <dbReference type="EC" id="1.14.18.1"/>
    </reaction>
</comment>
<dbReference type="GO" id="GO:0004503">
    <property type="term" value="F:tyrosinase activity"/>
    <property type="evidence" value="ECO:0007669"/>
    <property type="project" value="UniProtKB-EC"/>
</dbReference>
<keyword evidence="7" id="KW-0503">Monooxygenase</keyword>
<evidence type="ECO:0000313" key="14">
    <source>
        <dbReference type="Proteomes" id="UP000800200"/>
    </source>
</evidence>
<keyword evidence="6" id="KW-0186">Copper</keyword>
<dbReference type="Gene3D" id="1.10.1280.10">
    <property type="entry name" value="Di-copper center containing domain from catechol oxidase"/>
    <property type="match status" value="1"/>
</dbReference>
<gene>
    <name evidence="13" type="ORF">K469DRAFT_304725</name>
</gene>
<dbReference type="AlphaFoldDB" id="A0A6A6DLH7"/>
<evidence type="ECO:0000256" key="7">
    <source>
        <dbReference type="ARBA" id="ARBA00023033"/>
    </source>
</evidence>
<feature type="signal peptide" evidence="11">
    <location>
        <begin position="1"/>
        <end position="23"/>
    </location>
</feature>
<dbReference type="InterPro" id="IPR050316">
    <property type="entry name" value="Tyrosinase/Hemocyanin"/>
</dbReference>
<proteinExistence type="inferred from homology"/>
<keyword evidence="11" id="KW-0732">Signal</keyword>
<accession>A0A6A6DLH7</accession>